<dbReference type="EMBL" id="LCTW02000193">
    <property type="protein sequence ID" value="KXX76784.1"/>
    <property type="molecule type" value="Genomic_DNA"/>
</dbReference>
<sequence length="153" mass="17158">MAEQDWNRVIRNNSLMNGNVFSIVENKSREKEDKLEYITKVEKAPYPVFKLKPRIFERYELDMKSDIDVKTEYYMPRYLVADDSYVDVFETADAISTSLASSSFSQTDIEGSIGGGAGGFSGEVKAGFSKSTQDAISKAASEKTRTMNISYNV</sequence>
<comment type="caution">
    <text evidence="1">The sequence shown here is derived from an EMBL/GenBank/DDBJ whole genome shotgun (WGS) entry which is preliminary data.</text>
</comment>
<evidence type="ECO:0000313" key="2">
    <source>
        <dbReference type="EMBL" id="KXX80920.1"/>
    </source>
</evidence>
<dbReference type="VEuPathDB" id="FungiDB:MMYC01_209122"/>
<organism evidence="1 3">
    <name type="scientific">Madurella mycetomatis</name>
    <dbReference type="NCBI Taxonomy" id="100816"/>
    <lineage>
        <taxon>Eukaryota</taxon>
        <taxon>Fungi</taxon>
        <taxon>Dikarya</taxon>
        <taxon>Ascomycota</taxon>
        <taxon>Pezizomycotina</taxon>
        <taxon>Sordariomycetes</taxon>
        <taxon>Sordariomycetidae</taxon>
        <taxon>Sordariales</taxon>
        <taxon>Sordariales incertae sedis</taxon>
        <taxon>Madurella</taxon>
    </lineage>
</organism>
<evidence type="ECO:0000313" key="3">
    <source>
        <dbReference type="Proteomes" id="UP000078237"/>
    </source>
</evidence>
<gene>
    <name evidence="2" type="ORF">MMYC01_203527</name>
    <name evidence="1" type="ORF">MMYC01_209122</name>
</gene>
<keyword evidence="3" id="KW-1185">Reference proteome</keyword>
<accession>A0A175W1C2</accession>
<dbReference type="OrthoDB" id="2562973at2759"/>
<dbReference type="EMBL" id="LCTW02000047">
    <property type="protein sequence ID" value="KXX80920.1"/>
    <property type="molecule type" value="Genomic_DNA"/>
</dbReference>
<dbReference type="Proteomes" id="UP000078237">
    <property type="component" value="Unassembled WGS sequence"/>
</dbReference>
<reference evidence="1 3" key="3">
    <citation type="submission" date="2016-01" db="EMBL/GenBank/DDBJ databases">
        <title>Madurella mycetomatis genome sequencing.</title>
        <authorList>
            <person name="Van De Sande W."/>
        </authorList>
    </citation>
    <scope>NUCLEOTIDE SEQUENCE [LARGE SCALE GENOMIC DNA]</scope>
    <source>
        <strain evidence="1">Mm55</strain>
        <strain evidence="3">mm55</strain>
    </source>
</reference>
<dbReference type="AlphaFoldDB" id="A0A175W1C2"/>
<proteinExistence type="predicted"/>
<dbReference type="VEuPathDB" id="FungiDB:MMYC01_203527"/>
<protein>
    <submittedName>
        <fullName evidence="1">Uncharacterized protein</fullName>
    </submittedName>
</protein>
<reference evidence="1" key="2">
    <citation type="submission" date="2015-06" db="EMBL/GenBank/DDBJ databases">
        <authorList>
            <person name="Hoefler B.C."/>
            <person name="Straight P.D."/>
        </authorList>
    </citation>
    <scope>NUCLEOTIDE SEQUENCE [LARGE SCALE GENOMIC DNA]</scope>
    <source>
        <strain evidence="1">Mm55</strain>
    </source>
</reference>
<reference evidence="3" key="1">
    <citation type="submission" date="2015-06" db="EMBL/GenBank/DDBJ databases">
        <authorList>
            <person name="van de Sande W.W.J."/>
        </authorList>
    </citation>
    <scope>NUCLEOTIDE SEQUENCE [LARGE SCALE GENOMIC DNA]</scope>
    <source>
        <strain evidence="3">mm55</strain>
    </source>
</reference>
<name>A0A175W1C2_9PEZI</name>
<evidence type="ECO:0000313" key="1">
    <source>
        <dbReference type="EMBL" id="KXX76784.1"/>
    </source>
</evidence>